<evidence type="ECO:0000313" key="1">
    <source>
        <dbReference type="EMBL" id="MFB6490813.1"/>
    </source>
</evidence>
<sequence>MSVQEIVRSIVEDNPLYDVMLASGIANMSALARAIKPLVDAALGRSVKLTAVIKALERIRASRRPLGEAAPLLANVDVVVYSDVAEVPGARPEALAEAPPNRPAFIISVGGHVKTIASAQLLGAAAKYSLIGVIFPEEAPVGAVTALVLLLRARGIAVEHVLRVDNEVYLMVPHDVAPEVLRLIEAVKSFWGLADAGSPGAAGQRGLR</sequence>
<name>A0ACC6V1U7_9CREN</name>
<accession>A0ACC6V1U7</accession>
<reference evidence="1" key="1">
    <citation type="submission" date="2024-07" db="EMBL/GenBank/DDBJ databases">
        <title>Metagenome and Metagenome-Assembled Genomes of Archaea from a hot spring from the geothermal field of Los Azufres, Mexico.</title>
        <authorList>
            <person name="Marin-Paredes R."/>
            <person name="Martinez-Romero E."/>
            <person name="Servin-Garciduenas L.E."/>
        </authorList>
    </citation>
    <scope>NUCLEOTIDE SEQUENCE</scope>
</reference>
<organism evidence="1 2">
    <name type="scientific">Thermoproteus sp. AZ2</name>
    <dbReference type="NCBI Taxonomy" id="1609232"/>
    <lineage>
        <taxon>Archaea</taxon>
        <taxon>Thermoproteota</taxon>
        <taxon>Thermoprotei</taxon>
        <taxon>Thermoproteales</taxon>
        <taxon>Thermoproteaceae</taxon>
        <taxon>Thermoproteus</taxon>
    </lineage>
</organism>
<dbReference type="EMBL" id="JZWT02000014">
    <property type="protein sequence ID" value="MFB6490813.1"/>
    <property type="molecule type" value="Genomic_DNA"/>
</dbReference>
<protein>
    <submittedName>
        <fullName evidence="1">Uncharacterized protein</fullName>
    </submittedName>
</protein>
<proteinExistence type="predicted"/>
<dbReference type="Proteomes" id="UP000033636">
    <property type="component" value="Unassembled WGS sequence"/>
</dbReference>
<evidence type="ECO:0000313" key="2">
    <source>
        <dbReference type="Proteomes" id="UP000033636"/>
    </source>
</evidence>
<comment type="caution">
    <text evidence="1">The sequence shown here is derived from an EMBL/GenBank/DDBJ whole genome shotgun (WGS) entry which is preliminary data.</text>
</comment>
<gene>
    <name evidence="1" type="ORF">TU35_006170</name>
</gene>